<name>A0A6P8BXU8_PUNGR</name>
<dbReference type="InterPro" id="IPR027417">
    <property type="entry name" value="P-loop_NTPase"/>
</dbReference>
<dbReference type="Pfam" id="PF00931">
    <property type="entry name" value="NB-ARC"/>
    <property type="match status" value="1"/>
</dbReference>
<dbReference type="InterPro" id="IPR002182">
    <property type="entry name" value="NB-ARC"/>
</dbReference>
<accession>A0A6P8BXU8</accession>
<dbReference type="PANTHER" id="PTHR11017">
    <property type="entry name" value="LEUCINE-RICH REPEAT-CONTAINING PROTEIN"/>
    <property type="match status" value="1"/>
</dbReference>
<dbReference type="OrthoDB" id="1357022at2759"/>
<evidence type="ECO:0000313" key="4">
    <source>
        <dbReference type="RefSeq" id="XP_031374038.1"/>
    </source>
</evidence>
<dbReference type="PANTHER" id="PTHR11017:SF570">
    <property type="entry name" value="DISEASE RESISTANCE PROTEIN (TIR-NBS CLASS)-RELATED"/>
    <property type="match status" value="1"/>
</dbReference>
<proteinExistence type="predicted"/>
<evidence type="ECO:0000256" key="1">
    <source>
        <dbReference type="SAM" id="MobiDB-lite"/>
    </source>
</evidence>
<dbReference type="InterPro" id="IPR044974">
    <property type="entry name" value="Disease_R_plants"/>
</dbReference>
<protein>
    <submittedName>
        <fullName evidence="4">Disease resistance-like protein DSC2</fullName>
    </submittedName>
</protein>
<feature type="region of interest" description="Disordered" evidence="1">
    <location>
        <begin position="76"/>
        <end position="99"/>
    </location>
</feature>
<keyword evidence="3" id="KW-1185">Reference proteome</keyword>
<organism evidence="3 4">
    <name type="scientific">Punica granatum</name>
    <name type="common">Pomegranate</name>
    <dbReference type="NCBI Taxonomy" id="22663"/>
    <lineage>
        <taxon>Eukaryota</taxon>
        <taxon>Viridiplantae</taxon>
        <taxon>Streptophyta</taxon>
        <taxon>Embryophyta</taxon>
        <taxon>Tracheophyta</taxon>
        <taxon>Spermatophyta</taxon>
        <taxon>Magnoliopsida</taxon>
        <taxon>eudicotyledons</taxon>
        <taxon>Gunneridae</taxon>
        <taxon>Pentapetalae</taxon>
        <taxon>rosids</taxon>
        <taxon>malvids</taxon>
        <taxon>Myrtales</taxon>
        <taxon>Lythraceae</taxon>
        <taxon>Punica</taxon>
    </lineage>
</organism>
<dbReference type="RefSeq" id="XP_031374038.1">
    <property type="nucleotide sequence ID" value="XM_031518178.1"/>
</dbReference>
<dbReference type="SUPFAM" id="SSF52540">
    <property type="entry name" value="P-loop containing nucleoside triphosphate hydrolases"/>
    <property type="match status" value="1"/>
</dbReference>
<feature type="domain" description="NB-ARC" evidence="2">
    <location>
        <begin position="14"/>
        <end position="121"/>
    </location>
</feature>
<reference evidence="3" key="1">
    <citation type="journal article" date="2020" name="Plant Biotechnol. J.">
        <title>The pomegranate (Punica granatum L.) draft genome dissects genetic divergence between soft- and hard-seeded cultivars.</title>
        <authorList>
            <person name="Luo X."/>
            <person name="Li H."/>
            <person name="Wu Z."/>
            <person name="Yao W."/>
            <person name="Zhao P."/>
            <person name="Cao D."/>
            <person name="Yu H."/>
            <person name="Li K."/>
            <person name="Poudel K."/>
            <person name="Zhao D."/>
            <person name="Zhang F."/>
            <person name="Xia X."/>
            <person name="Chen L."/>
            <person name="Wang Q."/>
            <person name="Jing D."/>
            <person name="Cao S."/>
        </authorList>
    </citation>
    <scope>NUCLEOTIDE SEQUENCE [LARGE SCALE GENOMIC DNA]</scope>
    <source>
        <strain evidence="3">cv. Tunisia</strain>
    </source>
</reference>
<dbReference type="AlphaFoldDB" id="A0A6P8BXU8"/>
<gene>
    <name evidence="4" type="primary">LOC116188693</name>
</gene>
<dbReference type="Proteomes" id="UP000515151">
    <property type="component" value="Chromosome 8"/>
</dbReference>
<dbReference type="PRINTS" id="PR00364">
    <property type="entry name" value="DISEASERSIST"/>
</dbReference>
<dbReference type="GeneID" id="116188693"/>
<evidence type="ECO:0000259" key="2">
    <source>
        <dbReference type="Pfam" id="PF00931"/>
    </source>
</evidence>
<dbReference type="Gene3D" id="3.40.50.300">
    <property type="entry name" value="P-loop containing nucleotide triphosphate hydrolases"/>
    <property type="match status" value="1"/>
</dbReference>
<dbReference type="GO" id="GO:0006952">
    <property type="term" value="P:defense response"/>
    <property type="evidence" value="ECO:0007669"/>
    <property type="project" value="InterPro"/>
</dbReference>
<reference evidence="4" key="2">
    <citation type="submission" date="2025-08" db="UniProtKB">
        <authorList>
            <consortium name="RefSeq"/>
        </authorList>
    </citation>
    <scope>IDENTIFICATION</scope>
    <source>
        <tissue evidence="4">Leaf</tissue>
    </source>
</reference>
<sequence>MDERAKFVEELLDVESGDVRLLVIHGERGTGKKTLARALFLQLSARFQGSSFIADVGEIQRHYGFENLERKPLSDIYGDGLPKKGNNVGDNSGKSRSVKESFRDKKVLIVLDGVDKWQQIKKVADGSFHTGDVIGEQLLRGIEILHIYMVMLTENYVESKW</sequence>
<evidence type="ECO:0000313" key="3">
    <source>
        <dbReference type="Proteomes" id="UP000515151"/>
    </source>
</evidence>